<comment type="caution">
    <text evidence="1">The sequence shown here is derived from an EMBL/GenBank/DDBJ whole genome shotgun (WGS) entry which is preliminary data.</text>
</comment>
<reference evidence="1" key="1">
    <citation type="submission" date="2021-02" db="EMBL/GenBank/DDBJ databases">
        <authorList>
            <person name="Han P."/>
        </authorList>
    </citation>
    <scope>NUCLEOTIDE SEQUENCE</scope>
    <source>
        <strain evidence="1">Nitrosomonas nitrosa 18-3D</strain>
    </source>
</reference>
<dbReference type="RefSeq" id="WP_239654105.1">
    <property type="nucleotide sequence ID" value="NZ_CAJNAP010000005.1"/>
</dbReference>
<accession>A0A8H8YXM7</accession>
<dbReference type="EMBL" id="CAJNAP010000005">
    <property type="protein sequence ID" value="CAE6494487.1"/>
    <property type="molecule type" value="Genomic_DNA"/>
</dbReference>
<proteinExistence type="predicted"/>
<sequence>MSATFSRLTDRRVEDRAKVSSERLLVQGRSLFVPKAARGGVVFSSKRLWANLLGLVD</sequence>
<evidence type="ECO:0000313" key="2">
    <source>
        <dbReference type="Proteomes" id="UP000601736"/>
    </source>
</evidence>
<gene>
    <name evidence="1" type="ORF">NMYAN_130069</name>
</gene>
<organism evidence="1 2">
    <name type="scientific">Nitrosomonas nitrosa</name>
    <dbReference type="NCBI Taxonomy" id="52442"/>
    <lineage>
        <taxon>Bacteria</taxon>
        <taxon>Pseudomonadati</taxon>
        <taxon>Pseudomonadota</taxon>
        <taxon>Betaproteobacteria</taxon>
        <taxon>Nitrosomonadales</taxon>
        <taxon>Nitrosomonadaceae</taxon>
        <taxon>Nitrosomonas</taxon>
    </lineage>
</organism>
<evidence type="ECO:0000313" key="1">
    <source>
        <dbReference type="EMBL" id="CAE6494487.1"/>
    </source>
</evidence>
<dbReference type="AlphaFoldDB" id="A0A8H8YXM7"/>
<dbReference type="Proteomes" id="UP000601736">
    <property type="component" value="Unassembled WGS sequence"/>
</dbReference>
<protein>
    <submittedName>
        <fullName evidence="1">Uncharacterized protein</fullName>
    </submittedName>
</protein>
<name>A0A8H8YXM7_9PROT</name>